<accession>A0ABX9PTE5</accession>
<protein>
    <recommendedName>
        <fullName evidence="5 12">Transketolase</fullName>
        <ecNumber evidence="5 12">2.2.1.1</ecNumber>
    </recommendedName>
</protein>
<evidence type="ECO:0000256" key="10">
    <source>
        <dbReference type="ARBA" id="ARBA00023052"/>
    </source>
</evidence>
<dbReference type="InterPro" id="IPR049557">
    <property type="entry name" value="Transketolase_CS"/>
</dbReference>
<evidence type="ECO:0000256" key="5">
    <source>
        <dbReference type="ARBA" id="ARBA00013152"/>
    </source>
</evidence>
<evidence type="ECO:0000256" key="4">
    <source>
        <dbReference type="ARBA" id="ARBA00011738"/>
    </source>
</evidence>
<dbReference type="Gene3D" id="3.40.50.970">
    <property type="match status" value="2"/>
</dbReference>
<dbReference type="InterPro" id="IPR020826">
    <property type="entry name" value="Transketolase_BS"/>
</dbReference>
<reference evidence="15 16" key="1">
    <citation type="submission" date="2017-08" db="EMBL/GenBank/DDBJ databases">
        <title>Comparative genomics of bacteria isolated from necrotic lesions of AOD affected trees.</title>
        <authorList>
            <person name="Doonan J."/>
            <person name="Denman S."/>
            <person name="Mcdonald J.E."/>
        </authorList>
    </citation>
    <scope>NUCLEOTIDE SEQUENCE [LARGE SCALE GENOMIC DNA]</scope>
    <source>
        <strain evidence="15 16">CIP 105588</strain>
    </source>
</reference>
<keyword evidence="7 13" id="KW-0479">Metal-binding</keyword>
<evidence type="ECO:0000313" key="15">
    <source>
        <dbReference type="EMBL" id="RKF68289.1"/>
    </source>
</evidence>
<evidence type="ECO:0000256" key="13">
    <source>
        <dbReference type="RuleBase" id="RU004996"/>
    </source>
</evidence>
<keyword evidence="6 13" id="KW-0808">Transferase</keyword>
<dbReference type="InterPro" id="IPR005478">
    <property type="entry name" value="Transketolase_bac-like"/>
</dbReference>
<dbReference type="NCBIfam" id="TIGR00232">
    <property type="entry name" value="tktlase_bact"/>
    <property type="match status" value="1"/>
</dbReference>
<comment type="caution">
    <text evidence="15">The sequence shown here is derived from an EMBL/GenBank/DDBJ whole genome shotgun (WGS) entry which is preliminary data.</text>
</comment>
<dbReference type="PROSITE" id="PS00801">
    <property type="entry name" value="TRANSKETOLASE_1"/>
    <property type="match status" value="1"/>
</dbReference>
<dbReference type="SMART" id="SM00861">
    <property type="entry name" value="Transket_pyr"/>
    <property type="match status" value="1"/>
</dbReference>
<dbReference type="Pfam" id="PF22613">
    <property type="entry name" value="Transketolase_C_1"/>
    <property type="match status" value="1"/>
</dbReference>
<dbReference type="PANTHER" id="PTHR43522:SF2">
    <property type="entry name" value="TRANSKETOLASE 1-RELATED"/>
    <property type="match status" value="1"/>
</dbReference>
<evidence type="ECO:0000256" key="9">
    <source>
        <dbReference type="ARBA" id="ARBA00022842"/>
    </source>
</evidence>
<dbReference type="GeneID" id="302708720"/>
<comment type="subunit">
    <text evidence="4 13">Homodimer.</text>
</comment>
<dbReference type="InterPro" id="IPR005474">
    <property type="entry name" value="Transketolase_N"/>
</dbReference>
<keyword evidence="8 13" id="KW-0106">Calcium</keyword>
<gene>
    <name evidence="15" type="primary">tkt</name>
    <name evidence="15" type="ORF">CKQ54_07880</name>
</gene>
<dbReference type="EMBL" id="NSDJ01000001">
    <property type="protein sequence ID" value="RKF68289.1"/>
    <property type="molecule type" value="Genomic_DNA"/>
</dbReference>
<evidence type="ECO:0000256" key="2">
    <source>
        <dbReference type="ARBA" id="ARBA00001941"/>
    </source>
</evidence>
<organism evidence="15 16">
    <name type="scientific">Rahnella variigena</name>
    <dbReference type="NCBI Taxonomy" id="574964"/>
    <lineage>
        <taxon>Bacteria</taxon>
        <taxon>Pseudomonadati</taxon>
        <taxon>Pseudomonadota</taxon>
        <taxon>Gammaproteobacteria</taxon>
        <taxon>Enterobacterales</taxon>
        <taxon>Yersiniaceae</taxon>
        <taxon>Rahnella</taxon>
    </lineage>
</organism>
<comment type="similarity">
    <text evidence="3 13">Belongs to the transketolase family.</text>
</comment>
<evidence type="ECO:0000256" key="3">
    <source>
        <dbReference type="ARBA" id="ARBA00007131"/>
    </source>
</evidence>
<dbReference type="InterPro" id="IPR005475">
    <property type="entry name" value="Transketolase-like_Pyr-bd"/>
</dbReference>
<dbReference type="InterPro" id="IPR009014">
    <property type="entry name" value="Transketo_C/PFOR_II"/>
</dbReference>
<dbReference type="Pfam" id="PF02779">
    <property type="entry name" value="Transket_pyr"/>
    <property type="match status" value="1"/>
</dbReference>
<evidence type="ECO:0000259" key="14">
    <source>
        <dbReference type="SMART" id="SM00861"/>
    </source>
</evidence>
<dbReference type="SUPFAM" id="SSF52518">
    <property type="entry name" value="Thiamin diphosphate-binding fold (THDP-binding)"/>
    <property type="match status" value="2"/>
</dbReference>
<dbReference type="CDD" id="cd02012">
    <property type="entry name" value="TPP_TK"/>
    <property type="match status" value="1"/>
</dbReference>
<feature type="domain" description="Transketolase-like pyrimidine-binding" evidence="14">
    <location>
        <begin position="355"/>
        <end position="526"/>
    </location>
</feature>
<dbReference type="Gene3D" id="3.40.50.920">
    <property type="match status" value="1"/>
</dbReference>
<comment type="function">
    <text evidence="13">Catalyzes the transfer of a two-carbon ketol group from a ketose donor to an aldose acceptor, via a covalent intermediate with the cofactor thiamine pyrophosphate.</text>
</comment>
<sequence length="664" mass="71880">MSSRKELANAIRALSMDAVQKANSGHPGAPMGMADIAEVLWRDYLNHNPTNPHWADRDRFVLSNGHGSMLIYSLLHLTGYDLPMSELANFRQLHSKTPGHPEYGYTAGVETTTGPLGQGIANAVGFAIAERTLAAQFNKPGHDIVDHQTYAFLGDGCMMEGISHEVCSLAGTMKLGKLTAFYDDNGISIDGHVEGWFTDDTAKRFEAYGWHVVRGVDGHNPDAIKAAIEEAHKVTDKPSLLMCKTVIGFGSPNKAGTHDVHGAALGAAEVAATREALGWKYAAFEIPQDIYAQWDAKEAGKAKEAAWNDKFDAYAKAHPELAKEFKRRVNGELPANWETEAQKFIEQLQANPANIASRKASQNALEAFGKVLPEFLGGSADLAPSNLTMWSGSKSIGDDQAGNYIHYGVREFGMTAITNGIALHGGFLPYSATFLMFVEYARNAVRMAALMKIRNVFVYTHDSIGLGEDGPTHQPVEQIASLRVTPNMSTWRPADQVESAVAWKYAIERNDGPVTLIFSRQNLTQQPRTAEQLANVARGGYVLKDCDGTPEVILIATGSEVGITVEAADKLAAAGTKVRVVSMPSTDAFDKQDAAYRESVLPKAVTARVAVEAGIADYWFKYVGLNGAIVGMHSFGESAPADLLFKEFGFTVDNVVAQAQALLK</sequence>
<evidence type="ECO:0000313" key="16">
    <source>
        <dbReference type="Proteomes" id="UP000284853"/>
    </source>
</evidence>
<name>A0ABX9PTE5_9GAMM</name>
<evidence type="ECO:0000256" key="8">
    <source>
        <dbReference type="ARBA" id="ARBA00022837"/>
    </source>
</evidence>
<keyword evidence="9 13" id="KW-0460">Magnesium</keyword>
<comment type="catalytic activity">
    <reaction evidence="11 13">
        <text>D-sedoheptulose 7-phosphate + D-glyceraldehyde 3-phosphate = aldehydo-D-ribose 5-phosphate + D-xylulose 5-phosphate</text>
        <dbReference type="Rhea" id="RHEA:10508"/>
        <dbReference type="ChEBI" id="CHEBI:57483"/>
        <dbReference type="ChEBI" id="CHEBI:57737"/>
        <dbReference type="ChEBI" id="CHEBI:58273"/>
        <dbReference type="ChEBI" id="CHEBI:59776"/>
        <dbReference type="EC" id="2.2.1.1"/>
    </reaction>
</comment>
<dbReference type="PANTHER" id="PTHR43522">
    <property type="entry name" value="TRANSKETOLASE"/>
    <property type="match status" value="1"/>
</dbReference>
<dbReference type="InterPro" id="IPR055152">
    <property type="entry name" value="Transketolase-like_C_2"/>
</dbReference>
<proteinExistence type="inferred from homology"/>
<comment type="cofactor">
    <cofactor evidence="13">
        <name>Mg(2+)</name>
        <dbReference type="ChEBI" id="CHEBI:18420"/>
    </cofactor>
    <cofactor evidence="13">
        <name>Ca(2+)</name>
        <dbReference type="ChEBI" id="CHEBI:29108"/>
    </cofactor>
    <cofactor evidence="13">
        <name>Mn(2+)</name>
        <dbReference type="ChEBI" id="CHEBI:29035"/>
    </cofactor>
    <cofactor evidence="13">
        <name>Co(2+)</name>
        <dbReference type="ChEBI" id="CHEBI:48828"/>
    </cofactor>
    <text evidence="13">Binds 1 Mg(2+) ion per subunit. Can also utilize other divalent metal cations, such as Ca(2+), Mn(2+) and Co(2+).</text>
</comment>
<dbReference type="Proteomes" id="UP000284853">
    <property type="component" value="Unassembled WGS sequence"/>
</dbReference>
<dbReference type="CDD" id="cd07033">
    <property type="entry name" value="TPP_PYR_DXS_TK_like"/>
    <property type="match status" value="1"/>
</dbReference>
<dbReference type="SUPFAM" id="SSF52922">
    <property type="entry name" value="TK C-terminal domain-like"/>
    <property type="match status" value="1"/>
</dbReference>
<evidence type="ECO:0000256" key="6">
    <source>
        <dbReference type="ARBA" id="ARBA00022679"/>
    </source>
</evidence>
<dbReference type="InterPro" id="IPR033247">
    <property type="entry name" value="Transketolase_fam"/>
</dbReference>
<keyword evidence="16" id="KW-1185">Reference proteome</keyword>
<evidence type="ECO:0000256" key="1">
    <source>
        <dbReference type="ARBA" id="ARBA00001913"/>
    </source>
</evidence>
<dbReference type="Pfam" id="PF00456">
    <property type="entry name" value="Transketolase_N"/>
    <property type="match status" value="1"/>
</dbReference>
<dbReference type="EC" id="2.2.1.1" evidence="5 12"/>
<dbReference type="PROSITE" id="PS00802">
    <property type="entry name" value="TRANSKETOLASE_2"/>
    <property type="match status" value="1"/>
</dbReference>
<dbReference type="InterPro" id="IPR029061">
    <property type="entry name" value="THDP-binding"/>
</dbReference>
<comment type="cofactor">
    <cofactor evidence="13">
        <name>thiamine diphosphate</name>
        <dbReference type="ChEBI" id="CHEBI:58937"/>
    </cofactor>
    <text evidence="13">Binds 1 thiamine pyrophosphate per subunit.</text>
</comment>
<evidence type="ECO:0000256" key="12">
    <source>
        <dbReference type="NCBIfam" id="TIGR00232"/>
    </source>
</evidence>
<comment type="cofactor">
    <cofactor evidence="1">
        <name>Ca(2+)</name>
        <dbReference type="ChEBI" id="CHEBI:29108"/>
    </cofactor>
</comment>
<comment type="cofactor">
    <cofactor evidence="2">
        <name>Co(2+)</name>
        <dbReference type="ChEBI" id="CHEBI:48828"/>
    </cofactor>
</comment>
<dbReference type="RefSeq" id="WP_120160979.1">
    <property type="nucleotide sequence ID" value="NZ_JBNVZW010000001.1"/>
</dbReference>
<evidence type="ECO:0000256" key="11">
    <source>
        <dbReference type="ARBA" id="ARBA00049473"/>
    </source>
</evidence>
<evidence type="ECO:0000256" key="7">
    <source>
        <dbReference type="ARBA" id="ARBA00022723"/>
    </source>
</evidence>
<keyword evidence="10 13" id="KW-0786">Thiamine pyrophosphate</keyword>